<gene>
    <name evidence="1" type="ORF">GCM10009747_09830</name>
</gene>
<dbReference type="Gene3D" id="3.40.50.300">
    <property type="entry name" value="P-loop containing nucleotide triphosphate hydrolases"/>
    <property type="match status" value="1"/>
</dbReference>
<sequence length="161" mass="17719">MLIDGPSGSGKSTLADSVVEAWPGNAPTVVRLDDVYPGWSGLDVAGEQLARTLVPPLLRGGVGRWRRWDWAADRPGALEVSRPGHALVIEGCGAFTAGRAASQAVRVWVEASDRVRKQRALDRDGGRFDPYWEMWDAQWRRHLRRTAPAPQVAIRVRTVAT</sequence>
<keyword evidence="2" id="KW-1185">Reference proteome</keyword>
<accession>A0ABP4WG29</accession>
<dbReference type="EMBL" id="BAAANH010000002">
    <property type="protein sequence ID" value="GAA1754018.1"/>
    <property type="molecule type" value="Genomic_DNA"/>
</dbReference>
<evidence type="ECO:0000313" key="2">
    <source>
        <dbReference type="Proteomes" id="UP001500506"/>
    </source>
</evidence>
<organism evidence="1 2">
    <name type="scientific">Agromyces humatus</name>
    <dbReference type="NCBI Taxonomy" id="279573"/>
    <lineage>
        <taxon>Bacteria</taxon>
        <taxon>Bacillati</taxon>
        <taxon>Actinomycetota</taxon>
        <taxon>Actinomycetes</taxon>
        <taxon>Micrococcales</taxon>
        <taxon>Microbacteriaceae</taxon>
        <taxon>Agromyces</taxon>
    </lineage>
</organism>
<name>A0ABP4WG29_9MICO</name>
<protein>
    <submittedName>
        <fullName evidence="1">AAA family ATPase</fullName>
    </submittedName>
</protein>
<comment type="caution">
    <text evidence="1">The sequence shown here is derived from an EMBL/GenBank/DDBJ whole genome shotgun (WGS) entry which is preliminary data.</text>
</comment>
<proteinExistence type="predicted"/>
<dbReference type="Proteomes" id="UP001500506">
    <property type="component" value="Unassembled WGS sequence"/>
</dbReference>
<reference evidence="2" key="1">
    <citation type="journal article" date="2019" name="Int. J. Syst. Evol. Microbiol.">
        <title>The Global Catalogue of Microorganisms (GCM) 10K type strain sequencing project: providing services to taxonomists for standard genome sequencing and annotation.</title>
        <authorList>
            <consortium name="The Broad Institute Genomics Platform"/>
            <consortium name="The Broad Institute Genome Sequencing Center for Infectious Disease"/>
            <person name="Wu L."/>
            <person name="Ma J."/>
        </authorList>
    </citation>
    <scope>NUCLEOTIDE SEQUENCE [LARGE SCALE GENOMIC DNA]</scope>
    <source>
        <strain evidence="2">JCM 14319</strain>
    </source>
</reference>
<dbReference type="SUPFAM" id="SSF52540">
    <property type="entry name" value="P-loop containing nucleoside triphosphate hydrolases"/>
    <property type="match status" value="1"/>
</dbReference>
<evidence type="ECO:0000313" key="1">
    <source>
        <dbReference type="EMBL" id="GAA1754018.1"/>
    </source>
</evidence>
<dbReference type="InterPro" id="IPR027417">
    <property type="entry name" value="P-loop_NTPase"/>
</dbReference>